<keyword evidence="8" id="KW-1185">Reference proteome</keyword>
<feature type="transmembrane region" description="Helical" evidence="6">
    <location>
        <begin position="221"/>
        <end position="246"/>
    </location>
</feature>
<organism evidence="7 8">
    <name type="scientific">Aureobasidium mustum</name>
    <dbReference type="NCBI Taxonomy" id="2773714"/>
    <lineage>
        <taxon>Eukaryota</taxon>
        <taxon>Fungi</taxon>
        <taxon>Dikarya</taxon>
        <taxon>Ascomycota</taxon>
        <taxon>Pezizomycotina</taxon>
        <taxon>Dothideomycetes</taxon>
        <taxon>Dothideomycetidae</taxon>
        <taxon>Dothideales</taxon>
        <taxon>Saccotheciaceae</taxon>
        <taxon>Aureobasidium</taxon>
    </lineage>
</organism>
<dbReference type="GO" id="GO:0016020">
    <property type="term" value="C:membrane"/>
    <property type="evidence" value="ECO:0007669"/>
    <property type="project" value="UniProtKB-SubCell"/>
</dbReference>
<dbReference type="InterPro" id="IPR036259">
    <property type="entry name" value="MFS_trans_sf"/>
</dbReference>
<dbReference type="GO" id="GO:0022857">
    <property type="term" value="F:transmembrane transporter activity"/>
    <property type="evidence" value="ECO:0007669"/>
    <property type="project" value="InterPro"/>
</dbReference>
<feature type="transmembrane region" description="Helical" evidence="6">
    <location>
        <begin position="287"/>
        <end position="306"/>
    </location>
</feature>
<proteinExistence type="predicted"/>
<keyword evidence="2" id="KW-0813">Transport</keyword>
<evidence type="ECO:0000256" key="6">
    <source>
        <dbReference type="SAM" id="Phobius"/>
    </source>
</evidence>
<comment type="caution">
    <text evidence="7">The sequence shown here is derived from an EMBL/GenBank/DDBJ whole genome shotgun (WGS) entry which is preliminary data.</text>
</comment>
<reference evidence="7" key="1">
    <citation type="submission" date="2020-06" db="EMBL/GenBank/DDBJ databases">
        <authorList>
            <person name="Onetto C."/>
        </authorList>
    </citation>
    <scope>NUCLEOTIDE SEQUENCE</scope>
</reference>
<dbReference type="PANTHER" id="PTHR43791">
    <property type="entry name" value="PERMEASE-RELATED"/>
    <property type="match status" value="1"/>
</dbReference>
<sequence>MEKDIHTAADSASTSAKEDIMHIEDTNMTKNEKIAAIDAIAEDPSVTLESFAHLDINKILRKIDMRLVPMLTVLVSAEFVRAALMQREELLMPGQYLLSFLDRGNIGNAKIEGLAEDLHLTGAEYNWCLTAFFFTYCAFEVPSNMLLKKLRPSIWLPSIMVAWGIVMTLMGLVKDFNGLLIARIFLGVTEADNTMWYCRYEVQIDRSDKKFLFAAFKDWQIWVNVVVYWGYVCPLYGISLFLPTIIKELGYKTTTAQLLTVPIYVVASAITIAVAYAADRKRLRSPWILVGLCFQAVGFIMCIATSHPGVTYAGIFIAACALYILGHGLEIGFICMGTVALLIQVYGYRRINKQREIALAEGKAENYTPEELGELGDKAVTFRYTL</sequence>
<keyword evidence="5 6" id="KW-0472">Membrane</keyword>
<evidence type="ECO:0000256" key="2">
    <source>
        <dbReference type="ARBA" id="ARBA00022448"/>
    </source>
</evidence>
<dbReference type="PANTHER" id="PTHR43791:SF18">
    <property type="entry name" value="NICOTINIC ACID TRANSPORTER TNA1, PUTATIVE (AFU_ORTHOLOGUE AFUA_3G03820)-RELATED"/>
    <property type="match status" value="1"/>
</dbReference>
<dbReference type="Gene3D" id="1.20.1250.20">
    <property type="entry name" value="MFS general substrate transporter like domains"/>
    <property type="match status" value="2"/>
</dbReference>
<feature type="transmembrane region" description="Helical" evidence="6">
    <location>
        <begin position="312"/>
        <end position="345"/>
    </location>
</feature>
<feature type="transmembrane region" description="Helical" evidence="6">
    <location>
        <begin position="258"/>
        <end position="278"/>
    </location>
</feature>
<dbReference type="InterPro" id="IPR011701">
    <property type="entry name" value="MFS"/>
</dbReference>
<protein>
    <recommendedName>
        <fullName evidence="9">MFS general substrate transporter</fullName>
    </recommendedName>
</protein>
<evidence type="ECO:0000313" key="7">
    <source>
        <dbReference type="EMBL" id="CAD0098566.1"/>
    </source>
</evidence>
<accession>A0A9N8K7E8</accession>
<name>A0A9N8K7E8_9PEZI</name>
<keyword evidence="4 6" id="KW-1133">Transmembrane helix</keyword>
<dbReference type="EMBL" id="CAIJEO010000009">
    <property type="protein sequence ID" value="CAD0098566.1"/>
    <property type="molecule type" value="Genomic_DNA"/>
</dbReference>
<dbReference type="OrthoDB" id="2962993at2759"/>
<dbReference type="AlphaFoldDB" id="A0A9N8K7E8"/>
<evidence type="ECO:0008006" key="9">
    <source>
        <dbReference type="Google" id="ProtNLM"/>
    </source>
</evidence>
<dbReference type="SUPFAM" id="SSF103473">
    <property type="entry name" value="MFS general substrate transporter"/>
    <property type="match status" value="1"/>
</dbReference>
<gene>
    <name evidence="7" type="ORF">AWRI4233_LOCUS7390</name>
</gene>
<evidence type="ECO:0000256" key="5">
    <source>
        <dbReference type="ARBA" id="ARBA00023136"/>
    </source>
</evidence>
<feature type="transmembrane region" description="Helical" evidence="6">
    <location>
        <begin position="154"/>
        <end position="173"/>
    </location>
</feature>
<evidence type="ECO:0000313" key="8">
    <source>
        <dbReference type="Proteomes" id="UP000714618"/>
    </source>
</evidence>
<dbReference type="Proteomes" id="UP000714618">
    <property type="component" value="Unassembled WGS sequence"/>
</dbReference>
<evidence type="ECO:0000256" key="4">
    <source>
        <dbReference type="ARBA" id="ARBA00022989"/>
    </source>
</evidence>
<evidence type="ECO:0000256" key="1">
    <source>
        <dbReference type="ARBA" id="ARBA00004141"/>
    </source>
</evidence>
<dbReference type="Pfam" id="PF07690">
    <property type="entry name" value="MFS_1"/>
    <property type="match status" value="1"/>
</dbReference>
<evidence type="ECO:0000256" key="3">
    <source>
        <dbReference type="ARBA" id="ARBA00022692"/>
    </source>
</evidence>
<keyword evidence="3 6" id="KW-0812">Transmembrane</keyword>
<comment type="subcellular location">
    <subcellularLocation>
        <location evidence="1">Membrane</location>
        <topology evidence="1">Multi-pass membrane protein</topology>
    </subcellularLocation>
</comment>